<proteinExistence type="evidence at transcript level"/>
<accession>Q8MQH8</accession>
<protein>
    <submittedName>
        <fullName evidence="1">Un1 protein</fullName>
    </submittedName>
</protein>
<dbReference type="EMBL" id="AY130252">
    <property type="protein sequence ID" value="AAM78148.1"/>
    <property type="molecule type" value="mRNA"/>
</dbReference>
<organism evidence="1">
    <name type="scientific">Paracentrotus lividus</name>
    <name type="common">Common sea urchin</name>
    <dbReference type="NCBI Taxonomy" id="7656"/>
    <lineage>
        <taxon>Eukaryota</taxon>
        <taxon>Metazoa</taxon>
        <taxon>Echinodermata</taxon>
        <taxon>Eleutherozoa</taxon>
        <taxon>Echinozoa</taxon>
        <taxon>Echinoidea</taxon>
        <taxon>Euechinoidea</taxon>
        <taxon>Echinacea</taxon>
        <taxon>Camarodonta</taxon>
        <taxon>Echinidea</taxon>
        <taxon>Echinidae</taxon>
        <taxon>Paracentrotus</taxon>
    </lineage>
</organism>
<evidence type="ECO:0000313" key="1">
    <source>
        <dbReference type="EMBL" id="AAM78148.1"/>
    </source>
</evidence>
<sequence length="422" mass="49004">MPMSTLLNKRHFEKSQRKCFPVCLDLFYVSFHQLQDGNISFFLIIEQFCLCVCFFLNTKSNPVFNISTNLIELICIIKLTSRVFNSFVGSLGCIGRKYNCFISLRKQMAKTLCPEVLVRNRTRMNNFVCISQLIFRSSRDLDILALTPNIMFMPLLKEIFFKQFYLHNVGHVVIPVLKILEHFIHSGVCLKNFKGDGNCFAKFLSRVKTYFLNSYFESLFTIQGYLTFFLHGLPQVRYSSYLQHRASEVCVPNRQMFAKLMKQPLLYFAVKILLWGISVPRVDLNQHDQSTNSFNILLGGPFRWGHKGGYINQHLTARIKSIHFSTLSSKSLNVSHLMDIASLRPMDSGQKNPLLRLNKLVLSFSSYNNFFGNYICIWYPYHLQLLPVPGSPPFPPPLYIISAFYHTALFHPFLNSYRKKLR</sequence>
<reference evidence="1" key="1">
    <citation type="journal article" date="2004" name="Biochem. Biophys. Res. Commun.">
        <title>Paracentrotus lividus eggs contain different RNAs at the animal and vegetal poles.</title>
        <authorList>
            <person name="Di Carlo M."/>
            <person name="Montana G."/>
            <person name="Romancino D.P."/>
        </authorList>
    </citation>
    <scope>NUCLEOTIDE SEQUENCE</scope>
</reference>
<name>Q8MQH8_PARLI</name>
<dbReference type="AlphaFoldDB" id="Q8MQH8"/>